<dbReference type="EMBL" id="JAAGMB010000605">
    <property type="protein sequence ID" value="NEB20212.1"/>
    <property type="molecule type" value="Genomic_DNA"/>
</dbReference>
<dbReference type="RefSeq" id="WP_164142573.1">
    <property type="nucleotide sequence ID" value="NZ_JAAGMB010000605.1"/>
</dbReference>
<evidence type="ECO:0000313" key="2">
    <source>
        <dbReference type="Proteomes" id="UP000469545"/>
    </source>
</evidence>
<comment type="caution">
    <text evidence="1">The sequence shown here is derived from an EMBL/GenBank/DDBJ whole genome shotgun (WGS) entry which is preliminary data.</text>
</comment>
<protein>
    <submittedName>
        <fullName evidence="1">Uncharacterized protein</fullName>
    </submittedName>
</protein>
<keyword evidence="2" id="KW-1185">Reference proteome</keyword>
<organism evidence="1 2">
    <name type="scientific">Streptomyces coelicoflavus</name>
    <dbReference type="NCBI Taxonomy" id="285562"/>
    <lineage>
        <taxon>Bacteria</taxon>
        <taxon>Bacillati</taxon>
        <taxon>Actinomycetota</taxon>
        <taxon>Actinomycetes</taxon>
        <taxon>Kitasatosporales</taxon>
        <taxon>Streptomycetaceae</taxon>
        <taxon>Streptomyces</taxon>
    </lineage>
</organism>
<gene>
    <name evidence="1" type="ORF">G3I46_27590</name>
</gene>
<dbReference type="Proteomes" id="UP000469545">
    <property type="component" value="Unassembled WGS sequence"/>
</dbReference>
<proteinExistence type="predicted"/>
<sequence length="156" mass="16483">MSVLGDGRSAVIAGRAGAYVSDETWKALVKKHRRRGCDDLASLARAILQGKEQLHAAVGRAAGGLLGLFLRPPIARVFARELAARIPLPGEAELTAAARGLQIAGIYVCLTGERDLAGCACLRDVLKVEGMEQFKKLAEGATVDWLELPGRVPALG</sequence>
<dbReference type="AlphaFoldDB" id="A0A6N9UYN9"/>
<evidence type="ECO:0000313" key="1">
    <source>
        <dbReference type="EMBL" id="NEB20212.1"/>
    </source>
</evidence>
<accession>A0A6N9UYN9</accession>
<name>A0A6N9UYN9_9ACTN</name>
<reference evidence="1 2" key="1">
    <citation type="submission" date="2020-01" db="EMBL/GenBank/DDBJ databases">
        <title>Insect and environment-associated Actinomycetes.</title>
        <authorList>
            <person name="Currrie C."/>
            <person name="Chevrette M."/>
            <person name="Carlson C."/>
            <person name="Stubbendieck R."/>
            <person name="Wendt-Pienkowski E."/>
        </authorList>
    </citation>
    <scope>NUCLEOTIDE SEQUENCE [LARGE SCALE GENOMIC DNA]</scope>
    <source>
        <strain evidence="1 2">SID14172</strain>
    </source>
</reference>